<evidence type="ECO:0000313" key="1">
    <source>
        <dbReference type="EMBL" id="RZS69182.1"/>
    </source>
</evidence>
<protein>
    <submittedName>
        <fullName evidence="1">Uncharacterized protein</fullName>
    </submittedName>
</protein>
<proteinExistence type="predicted"/>
<reference evidence="1 2" key="1">
    <citation type="submission" date="2019-02" db="EMBL/GenBank/DDBJ databases">
        <title>Genomic Encyclopedia of Type Strains, Phase IV (KMG-IV): sequencing the most valuable type-strain genomes for metagenomic binning, comparative biology and taxonomic classification.</title>
        <authorList>
            <person name="Goeker M."/>
        </authorList>
    </citation>
    <scope>NUCLEOTIDE SEQUENCE [LARGE SCALE GENOMIC DNA]</scope>
    <source>
        <strain evidence="1 2">DSM 18116</strain>
    </source>
</reference>
<evidence type="ECO:0000313" key="2">
    <source>
        <dbReference type="Proteomes" id="UP000293874"/>
    </source>
</evidence>
<keyword evidence="2" id="KW-1185">Reference proteome</keyword>
<dbReference type="Proteomes" id="UP000293874">
    <property type="component" value="Unassembled WGS sequence"/>
</dbReference>
<organism evidence="1 2">
    <name type="scientific">Pseudobacter ginsenosidimutans</name>
    <dbReference type="NCBI Taxonomy" id="661488"/>
    <lineage>
        <taxon>Bacteria</taxon>
        <taxon>Pseudomonadati</taxon>
        <taxon>Bacteroidota</taxon>
        <taxon>Chitinophagia</taxon>
        <taxon>Chitinophagales</taxon>
        <taxon>Chitinophagaceae</taxon>
        <taxon>Pseudobacter</taxon>
    </lineage>
</organism>
<dbReference type="EMBL" id="SGXA01000003">
    <property type="protein sequence ID" value="RZS69182.1"/>
    <property type="molecule type" value="Genomic_DNA"/>
</dbReference>
<accession>A0A4Q7MQT1</accession>
<sequence>MVIPLKPCLRKHNSAYLFLTGMPLPSLTSISSSHPASAGYAYPCRLSRHRFLSGTIFTYLFKD</sequence>
<comment type="caution">
    <text evidence="1">The sequence shown here is derived from an EMBL/GenBank/DDBJ whole genome shotgun (WGS) entry which is preliminary data.</text>
</comment>
<name>A0A4Q7MQT1_9BACT</name>
<gene>
    <name evidence="1" type="ORF">EV199_5010</name>
</gene>
<dbReference type="AlphaFoldDB" id="A0A4Q7MQT1"/>